<gene>
    <name evidence="3" type="ORF">GCM10011531_23640</name>
</gene>
<dbReference type="Pfam" id="PF00072">
    <property type="entry name" value="Response_reg"/>
    <property type="match status" value="1"/>
</dbReference>
<reference evidence="3 4" key="1">
    <citation type="journal article" date="2014" name="Int. J. Syst. Evol. Microbiol.">
        <title>Complete genome sequence of Corynebacterium casei LMG S-19264T (=DSM 44701T), isolated from a smear-ripened cheese.</title>
        <authorList>
            <consortium name="US DOE Joint Genome Institute (JGI-PGF)"/>
            <person name="Walter F."/>
            <person name="Albersmeier A."/>
            <person name="Kalinowski J."/>
            <person name="Ruckert C."/>
        </authorList>
    </citation>
    <scope>NUCLEOTIDE SEQUENCE [LARGE SCALE GENOMIC DNA]</scope>
    <source>
        <strain evidence="3 4">CGMCC 1.15295</strain>
    </source>
</reference>
<dbReference type="EMBL" id="BMIC01000005">
    <property type="protein sequence ID" value="GFZ91116.1"/>
    <property type="molecule type" value="Genomic_DNA"/>
</dbReference>
<evidence type="ECO:0000256" key="1">
    <source>
        <dbReference type="PROSITE-ProRule" id="PRU00169"/>
    </source>
</evidence>
<sequence length="222" mass="25478">MMFKKVLIVDDHDDINNGVLNVLHDFEIKNIYMAQYCDDAFLKVKKANLENENFDLIITDLSFKKDYRECKIESGEGLIAIIKEEYPETPIIVYSMDNRLQKVRSLINKYQIDAYVCKDRNGSVELSQAIKSVFEKKQFLSPQVSKALSPKSDLEIEEYDIELIKQLANGLSQDEISGLFKNNNTTPNSLSSIEKRLNRLRIQFKANNAIHLVAIVKDLGLI</sequence>
<dbReference type="Gene3D" id="3.40.50.2300">
    <property type="match status" value="1"/>
</dbReference>
<dbReference type="SMART" id="SM00448">
    <property type="entry name" value="REC"/>
    <property type="match status" value="1"/>
</dbReference>
<dbReference type="AlphaFoldDB" id="A0A8J2TTY7"/>
<dbReference type="PROSITE" id="PS50110">
    <property type="entry name" value="RESPONSE_REGULATORY"/>
    <property type="match status" value="1"/>
</dbReference>
<dbReference type="RefSeq" id="WP_308419854.1">
    <property type="nucleotide sequence ID" value="NZ_BMIC01000005.1"/>
</dbReference>
<dbReference type="InterPro" id="IPR001789">
    <property type="entry name" value="Sig_transdc_resp-reg_receiver"/>
</dbReference>
<dbReference type="SUPFAM" id="SSF52172">
    <property type="entry name" value="CheY-like"/>
    <property type="match status" value="1"/>
</dbReference>
<keyword evidence="1" id="KW-0597">Phosphoprotein</keyword>
<evidence type="ECO:0000259" key="2">
    <source>
        <dbReference type="PROSITE" id="PS50110"/>
    </source>
</evidence>
<protein>
    <recommendedName>
        <fullName evidence="2">Response regulatory domain-containing protein</fullName>
    </recommendedName>
</protein>
<dbReference type="GO" id="GO:0000160">
    <property type="term" value="P:phosphorelay signal transduction system"/>
    <property type="evidence" value="ECO:0007669"/>
    <property type="project" value="InterPro"/>
</dbReference>
<feature type="modified residue" description="4-aspartylphosphate" evidence="1">
    <location>
        <position position="60"/>
    </location>
</feature>
<feature type="domain" description="Response regulatory" evidence="2">
    <location>
        <begin position="5"/>
        <end position="133"/>
    </location>
</feature>
<organism evidence="3 4">
    <name type="scientific">Aquaticitalea lipolytica</name>
    <dbReference type="NCBI Taxonomy" id="1247562"/>
    <lineage>
        <taxon>Bacteria</taxon>
        <taxon>Pseudomonadati</taxon>
        <taxon>Bacteroidota</taxon>
        <taxon>Flavobacteriia</taxon>
        <taxon>Flavobacteriales</taxon>
        <taxon>Flavobacteriaceae</taxon>
        <taxon>Aquaticitalea</taxon>
    </lineage>
</organism>
<evidence type="ECO:0000313" key="3">
    <source>
        <dbReference type="EMBL" id="GFZ91116.1"/>
    </source>
</evidence>
<accession>A0A8J2TTY7</accession>
<comment type="caution">
    <text evidence="3">The sequence shown here is derived from an EMBL/GenBank/DDBJ whole genome shotgun (WGS) entry which is preliminary data.</text>
</comment>
<proteinExistence type="predicted"/>
<evidence type="ECO:0000313" key="4">
    <source>
        <dbReference type="Proteomes" id="UP000598120"/>
    </source>
</evidence>
<dbReference type="Proteomes" id="UP000598120">
    <property type="component" value="Unassembled WGS sequence"/>
</dbReference>
<dbReference type="InterPro" id="IPR011006">
    <property type="entry name" value="CheY-like_superfamily"/>
</dbReference>
<name>A0A8J2TTY7_9FLAO</name>
<keyword evidence="4" id="KW-1185">Reference proteome</keyword>